<dbReference type="OrthoDB" id="102502at2"/>
<dbReference type="InterPro" id="IPR036259">
    <property type="entry name" value="MFS_trans_sf"/>
</dbReference>
<gene>
    <name evidence="9" type="ORF">AXK11_07835</name>
</gene>
<evidence type="ECO:0000259" key="8">
    <source>
        <dbReference type="PROSITE" id="PS50850"/>
    </source>
</evidence>
<keyword evidence="10" id="KW-1185">Reference proteome</keyword>
<dbReference type="Proteomes" id="UP000070058">
    <property type="component" value="Unassembled WGS sequence"/>
</dbReference>
<dbReference type="PANTHER" id="PTHR42718:SF46">
    <property type="entry name" value="BLR6921 PROTEIN"/>
    <property type="match status" value="1"/>
</dbReference>
<dbReference type="InterPro" id="IPR020846">
    <property type="entry name" value="MFS_dom"/>
</dbReference>
<feature type="transmembrane region" description="Helical" evidence="7">
    <location>
        <begin position="181"/>
        <end position="198"/>
    </location>
</feature>
<feature type="transmembrane region" description="Helical" evidence="7">
    <location>
        <begin position="310"/>
        <end position="328"/>
    </location>
</feature>
<organism evidence="9 10">
    <name type="scientific">Cephaloticoccus primus</name>
    <dbReference type="NCBI Taxonomy" id="1548207"/>
    <lineage>
        <taxon>Bacteria</taxon>
        <taxon>Pseudomonadati</taxon>
        <taxon>Verrucomicrobiota</taxon>
        <taxon>Opitutia</taxon>
        <taxon>Opitutales</taxon>
        <taxon>Opitutaceae</taxon>
        <taxon>Cephaloticoccus</taxon>
    </lineage>
</organism>
<keyword evidence="2" id="KW-0813">Transport</keyword>
<keyword evidence="5 7" id="KW-1133">Transmembrane helix</keyword>
<comment type="caution">
    <text evidence="9">The sequence shown here is derived from an EMBL/GenBank/DDBJ whole genome shotgun (WGS) entry which is preliminary data.</text>
</comment>
<name>A0A139SJP6_9BACT</name>
<feature type="transmembrane region" description="Helical" evidence="7">
    <location>
        <begin position="334"/>
        <end position="360"/>
    </location>
</feature>
<dbReference type="GO" id="GO:0005886">
    <property type="term" value="C:plasma membrane"/>
    <property type="evidence" value="ECO:0007669"/>
    <property type="project" value="UniProtKB-SubCell"/>
</dbReference>
<keyword evidence="3" id="KW-1003">Cell membrane</keyword>
<dbReference type="EMBL" id="LSZQ01000057">
    <property type="protein sequence ID" value="KXU34756.1"/>
    <property type="molecule type" value="Genomic_DNA"/>
</dbReference>
<evidence type="ECO:0000256" key="7">
    <source>
        <dbReference type="SAM" id="Phobius"/>
    </source>
</evidence>
<feature type="transmembrane region" description="Helical" evidence="7">
    <location>
        <begin position="143"/>
        <end position="161"/>
    </location>
</feature>
<evidence type="ECO:0000313" key="9">
    <source>
        <dbReference type="EMBL" id="KXU34756.1"/>
    </source>
</evidence>
<feature type="transmembrane region" description="Helical" evidence="7">
    <location>
        <begin position="57"/>
        <end position="80"/>
    </location>
</feature>
<comment type="subcellular location">
    <subcellularLocation>
        <location evidence="1">Cell membrane</location>
        <topology evidence="1">Multi-pass membrane protein</topology>
    </subcellularLocation>
</comment>
<dbReference type="InterPro" id="IPR011701">
    <property type="entry name" value="MFS"/>
</dbReference>
<feature type="domain" description="Major facilitator superfamily (MFS) profile" evidence="8">
    <location>
        <begin position="1"/>
        <end position="439"/>
    </location>
</feature>
<dbReference type="SUPFAM" id="SSF103473">
    <property type="entry name" value="MFS general substrate transporter"/>
    <property type="match status" value="1"/>
</dbReference>
<proteinExistence type="predicted"/>
<keyword evidence="6 7" id="KW-0472">Membrane</keyword>
<dbReference type="Pfam" id="PF07690">
    <property type="entry name" value="MFS_1"/>
    <property type="match status" value="1"/>
</dbReference>
<dbReference type="Gene3D" id="1.20.1250.20">
    <property type="entry name" value="MFS general substrate transporter like domains"/>
    <property type="match status" value="1"/>
</dbReference>
<accession>A0A139SJP6</accession>
<dbReference type="AlphaFoldDB" id="A0A139SJP6"/>
<feature type="transmembrane region" description="Helical" evidence="7">
    <location>
        <begin position="86"/>
        <end position="103"/>
    </location>
</feature>
<feature type="transmembrane region" description="Helical" evidence="7">
    <location>
        <begin position="411"/>
        <end position="432"/>
    </location>
</feature>
<feature type="transmembrane region" description="Helical" evidence="7">
    <location>
        <begin position="204"/>
        <end position="225"/>
    </location>
</feature>
<evidence type="ECO:0000313" key="10">
    <source>
        <dbReference type="Proteomes" id="UP000070058"/>
    </source>
</evidence>
<evidence type="ECO:0000256" key="5">
    <source>
        <dbReference type="ARBA" id="ARBA00022989"/>
    </source>
</evidence>
<sequence>MEHLDSTVLNTAIPAMAESLRVQPLALRSVSMSYMLALAVFIPISGWMADRFGTRRVFMGAIAIFALGSLLCGISVGVPMMVCARLLQGIGGAMMTPVGRVALVRSFPRSELLRMTNYVIIPALIGPMVGPFIGGLIVHWLHWRVIFLINLPLALFGLWMVRRYMPNYFDEETPRLDHTGFVLFGAGIALLSYALQALGDHTLAAGRLSLVTAISLLLLAAYGWHSRRTHKPVLSLWLLQRRTVRASVIAGGVSRLGIGGMPFVLPLLYQIGLGYTPWQAGLLMIPNAGAAILMKAASTRLLARFGHRRILISNTVFVGIIIGLFALITPGISVWWIITLSFMQGFFISMQFTGINSLVYAEVEDRDAAKASSLASTAQQLTFSFGTAFAALLAGWFLAGRNQSDAAEFLNALHGVFITMGLVTIISSLCYLRLHPNDGNNISGRAGEAPRDY</sequence>
<feature type="transmembrane region" description="Helical" evidence="7">
    <location>
        <begin position="115"/>
        <end position="137"/>
    </location>
</feature>
<feature type="transmembrane region" description="Helical" evidence="7">
    <location>
        <begin position="278"/>
        <end position="298"/>
    </location>
</feature>
<reference evidence="10" key="1">
    <citation type="submission" date="2016-02" db="EMBL/GenBank/DDBJ databases">
        <authorList>
            <person name="Sanders J.G."/>
            <person name="Lin J.Y."/>
            <person name="Wertz J.T."/>
            <person name="Russell J.A."/>
            <person name="Moreau C.S."/>
            <person name="Powell S."/>
        </authorList>
    </citation>
    <scope>NUCLEOTIDE SEQUENCE [LARGE SCALE GENOMIC DNA]</scope>
    <source>
        <strain evidence="10">CAG34</strain>
    </source>
</reference>
<dbReference type="STRING" id="1548207.AXK11_07835"/>
<dbReference type="GO" id="GO:0022857">
    <property type="term" value="F:transmembrane transporter activity"/>
    <property type="evidence" value="ECO:0007669"/>
    <property type="project" value="InterPro"/>
</dbReference>
<evidence type="ECO:0000256" key="2">
    <source>
        <dbReference type="ARBA" id="ARBA00022448"/>
    </source>
</evidence>
<evidence type="ECO:0000256" key="6">
    <source>
        <dbReference type="ARBA" id="ARBA00023136"/>
    </source>
</evidence>
<keyword evidence="4 7" id="KW-0812">Transmembrane</keyword>
<evidence type="ECO:0000256" key="3">
    <source>
        <dbReference type="ARBA" id="ARBA00022475"/>
    </source>
</evidence>
<dbReference type="PROSITE" id="PS50850">
    <property type="entry name" value="MFS"/>
    <property type="match status" value="1"/>
</dbReference>
<feature type="transmembrane region" description="Helical" evidence="7">
    <location>
        <begin position="381"/>
        <end position="399"/>
    </location>
</feature>
<evidence type="ECO:0000256" key="4">
    <source>
        <dbReference type="ARBA" id="ARBA00022692"/>
    </source>
</evidence>
<dbReference type="Gene3D" id="1.20.1720.10">
    <property type="entry name" value="Multidrug resistance protein D"/>
    <property type="match status" value="1"/>
</dbReference>
<dbReference type="CDD" id="cd17503">
    <property type="entry name" value="MFS_LmrB_MDR_like"/>
    <property type="match status" value="1"/>
</dbReference>
<feature type="transmembrane region" description="Helical" evidence="7">
    <location>
        <begin position="25"/>
        <end position="45"/>
    </location>
</feature>
<evidence type="ECO:0000256" key="1">
    <source>
        <dbReference type="ARBA" id="ARBA00004651"/>
    </source>
</evidence>
<protein>
    <submittedName>
        <fullName evidence="9">EmrB/QacA family drug resistance transporter</fullName>
    </submittedName>
</protein>
<dbReference type="PANTHER" id="PTHR42718">
    <property type="entry name" value="MAJOR FACILITATOR SUPERFAMILY MULTIDRUG TRANSPORTER MFSC"/>
    <property type="match status" value="1"/>
</dbReference>
<feature type="transmembrane region" description="Helical" evidence="7">
    <location>
        <begin position="246"/>
        <end position="272"/>
    </location>
</feature>